<proteinExistence type="predicted"/>
<name>A0A2I4FRD2_JUGRE</name>
<protein>
    <submittedName>
        <fullName evidence="2">Uncharacterized protein LOC109001405 isoform X1</fullName>
    </submittedName>
</protein>
<gene>
    <name evidence="2" type="primary">LOC109001405</name>
</gene>
<evidence type="ECO:0000313" key="2">
    <source>
        <dbReference type="RefSeq" id="XP_018834207.2"/>
    </source>
</evidence>
<dbReference type="GeneID" id="109001405"/>
<keyword evidence="1" id="KW-1185">Reference proteome</keyword>
<dbReference type="Proteomes" id="UP000235220">
    <property type="component" value="Chromosome 1"/>
</dbReference>
<dbReference type="AlphaFoldDB" id="A0A2I4FRD2"/>
<dbReference type="KEGG" id="jre:109001405"/>
<evidence type="ECO:0000313" key="1">
    <source>
        <dbReference type="Proteomes" id="UP000235220"/>
    </source>
</evidence>
<dbReference type="InterPro" id="IPR049224">
    <property type="entry name" value="DUF6821"/>
</dbReference>
<dbReference type="FunCoup" id="A0A2I4FRD2">
    <property type="interactions" value="2009"/>
</dbReference>
<dbReference type="OrthoDB" id="1931521at2759"/>
<dbReference type="InterPro" id="IPR045883">
    <property type="entry name" value="At4g13530-like"/>
</dbReference>
<reference evidence="2" key="1">
    <citation type="submission" date="2025-08" db="UniProtKB">
        <authorList>
            <consortium name="RefSeq"/>
        </authorList>
    </citation>
    <scope>IDENTIFICATION</scope>
    <source>
        <tissue evidence="2">Leaves</tissue>
    </source>
</reference>
<dbReference type="PANTHER" id="PTHR33646:SF6">
    <property type="entry name" value="TRANSMEMBRANE PROTEIN"/>
    <property type="match status" value="1"/>
</dbReference>
<dbReference type="RefSeq" id="XP_018834207.2">
    <property type="nucleotide sequence ID" value="XM_018978662.2"/>
</dbReference>
<accession>A0A2I4FRD2</accession>
<dbReference type="STRING" id="51240.A0A2I4FRD2"/>
<organism evidence="1 2">
    <name type="scientific">Juglans regia</name>
    <name type="common">English walnut</name>
    <dbReference type="NCBI Taxonomy" id="51240"/>
    <lineage>
        <taxon>Eukaryota</taxon>
        <taxon>Viridiplantae</taxon>
        <taxon>Streptophyta</taxon>
        <taxon>Embryophyta</taxon>
        <taxon>Tracheophyta</taxon>
        <taxon>Spermatophyta</taxon>
        <taxon>Magnoliopsida</taxon>
        <taxon>eudicotyledons</taxon>
        <taxon>Gunneridae</taxon>
        <taxon>Pentapetalae</taxon>
        <taxon>rosids</taxon>
        <taxon>fabids</taxon>
        <taxon>Fagales</taxon>
        <taxon>Juglandaceae</taxon>
        <taxon>Juglans</taxon>
    </lineage>
</organism>
<dbReference type="Pfam" id="PF20705">
    <property type="entry name" value="DUF6821"/>
    <property type="match status" value="1"/>
</dbReference>
<sequence>MEGEAGEFQDWEVLHNSDTVLVKSDGAATVDPSKSDETPRNFEGIDGDSEGMIRSDYFSLESKERYAKTATEGDVSGVDSDNPSWIDPGCETRYARKNSGEFWSDSSSDRSDDRKLGDFDAKHGLGIAATAKSQMAFEGFVEIKPENGNLAKLATYETKFSDFDVIREFGSAENAKIQGGFEEFGEIQTEDKPSSNFWSDSGGDALVSMKFGENYEKQRDFSKISGDLDGGNSSIEHKADAITELKSDAESGGEGEKGRGVWWKVPLEILKYCVFRVSPVWSFSVVAAVMGFVILGRRLYKMKRKSHSLQLKVTVDDKKMSQFMSRAARLNEAFSVVRRVPIIRPQLAAPGVTPWPAMSLR</sequence>
<dbReference type="Gramene" id="Jr01_02220_p1">
    <property type="protein sequence ID" value="cds.Jr01_02220_p1"/>
    <property type="gene ID" value="Jr01_02220"/>
</dbReference>
<dbReference type="PANTHER" id="PTHR33646">
    <property type="entry name" value="GB|AAF00631.1"/>
    <property type="match status" value="1"/>
</dbReference>